<evidence type="ECO:0000313" key="1">
    <source>
        <dbReference type="EMBL" id="KAJ8005201.1"/>
    </source>
</evidence>
<dbReference type="EMBL" id="CM055738">
    <property type="protein sequence ID" value="KAJ8005201.1"/>
    <property type="molecule type" value="Genomic_DNA"/>
</dbReference>
<comment type="caution">
    <text evidence="1">The sequence shown here is derived from an EMBL/GenBank/DDBJ whole genome shotgun (WGS) entry which is preliminary data.</text>
</comment>
<dbReference type="Proteomes" id="UP001157502">
    <property type="component" value="Chromosome 11"/>
</dbReference>
<evidence type="ECO:0000313" key="2">
    <source>
        <dbReference type="Proteomes" id="UP001157502"/>
    </source>
</evidence>
<accession>A0ACC2GNI2</accession>
<sequence>MSHGEMFWGMCSQSNGSIHLGWTRTHSQRHCKGVVIIMGCQWLEYYGLSKRGREDCLHDNEVAKGLGLKEKVQGDPALPKTTRPPAPFCWTPPLHSPPPPPRDLSSSRTNKTKQGSANGDISL</sequence>
<keyword evidence="2" id="KW-1185">Reference proteome</keyword>
<gene>
    <name evidence="1" type="ORF">DPEC_G00144170</name>
</gene>
<protein>
    <submittedName>
        <fullName evidence="1">Uncharacterized protein</fullName>
    </submittedName>
</protein>
<reference evidence="1" key="1">
    <citation type="submission" date="2021-05" db="EMBL/GenBank/DDBJ databases">
        <authorList>
            <person name="Pan Q."/>
            <person name="Jouanno E."/>
            <person name="Zahm M."/>
            <person name="Klopp C."/>
            <person name="Cabau C."/>
            <person name="Louis A."/>
            <person name="Berthelot C."/>
            <person name="Parey E."/>
            <person name="Roest Crollius H."/>
            <person name="Montfort J."/>
            <person name="Robinson-Rechavi M."/>
            <person name="Bouchez O."/>
            <person name="Lampietro C."/>
            <person name="Lopez Roques C."/>
            <person name="Donnadieu C."/>
            <person name="Postlethwait J."/>
            <person name="Bobe J."/>
            <person name="Dillon D."/>
            <person name="Chandos A."/>
            <person name="von Hippel F."/>
            <person name="Guiguen Y."/>
        </authorList>
    </citation>
    <scope>NUCLEOTIDE SEQUENCE</scope>
    <source>
        <strain evidence="1">YG-Jan2019</strain>
    </source>
</reference>
<organism evidence="1 2">
    <name type="scientific">Dallia pectoralis</name>
    <name type="common">Alaska blackfish</name>
    <dbReference type="NCBI Taxonomy" id="75939"/>
    <lineage>
        <taxon>Eukaryota</taxon>
        <taxon>Metazoa</taxon>
        <taxon>Chordata</taxon>
        <taxon>Craniata</taxon>
        <taxon>Vertebrata</taxon>
        <taxon>Euteleostomi</taxon>
        <taxon>Actinopterygii</taxon>
        <taxon>Neopterygii</taxon>
        <taxon>Teleostei</taxon>
        <taxon>Protacanthopterygii</taxon>
        <taxon>Esociformes</taxon>
        <taxon>Umbridae</taxon>
        <taxon>Dallia</taxon>
    </lineage>
</organism>
<name>A0ACC2GNI2_DALPE</name>
<proteinExistence type="predicted"/>